<dbReference type="Proteomes" id="UP000693738">
    <property type="component" value="Unassembled WGS sequence"/>
</dbReference>
<dbReference type="PANTHER" id="PTHR33048:SF143">
    <property type="entry name" value="EXTRACELLULAR MEMBRANE PROTEIN CFEM DOMAIN-CONTAINING PROTEIN-RELATED"/>
    <property type="match status" value="1"/>
</dbReference>
<dbReference type="Pfam" id="PF20684">
    <property type="entry name" value="Fung_rhodopsin"/>
    <property type="match status" value="1"/>
</dbReference>
<evidence type="ECO:0000313" key="8">
    <source>
        <dbReference type="EMBL" id="CAG7557437.1"/>
    </source>
</evidence>
<feature type="transmembrane region" description="Helical" evidence="6">
    <location>
        <begin position="165"/>
        <end position="188"/>
    </location>
</feature>
<evidence type="ECO:0000259" key="7">
    <source>
        <dbReference type="Pfam" id="PF20684"/>
    </source>
</evidence>
<evidence type="ECO:0000256" key="4">
    <source>
        <dbReference type="ARBA" id="ARBA00023136"/>
    </source>
</evidence>
<protein>
    <recommendedName>
        <fullName evidence="7">Rhodopsin domain-containing protein</fullName>
    </recommendedName>
</protein>
<dbReference type="InterPro" id="IPR052337">
    <property type="entry name" value="SAT4-like"/>
</dbReference>
<comment type="caution">
    <text evidence="8">The sequence shown here is derived from an EMBL/GenBank/DDBJ whole genome shotgun (WGS) entry which is preliminary data.</text>
</comment>
<sequence length="328" mass="37091">QQPVSPGGNASDTTTSTCFSTCLQEVYDDNPQYQRNITKICDDKDFFKQLDSCMDGDCGICDDLRFHFWKELKCDLPIADRRHAVNLTALVFGVLALVFFGMRVVSKTIGFVPYGTDDSLILAAFPLVIVLIAATFVLTSKGLGLDIWHVRDKSITAHYQVYKQFIMVFGTSYALSLALIKLSILAFFLRVFPDIKFRRAVHLTMAFIVVVTVTYGVLFALQRKPLWMFWEGWKDKDPRGMMLNTNATAISHGSINVALDVWMMILPMTQLWKIGIKQKKKFGIIAMFSVGIFLTVVSAVRIPYVTKFETSKNSTWTQRTQLKRSSGL</sequence>
<dbReference type="PANTHER" id="PTHR33048">
    <property type="entry name" value="PTH11-LIKE INTEGRAL MEMBRANE PROTEIN (AFU_ORTHOLOGUE AFUA_5G11245)"/>
    <property type="match status" value="1"/>
</dbReference>
<evidence type="ECO:0000256" key="6">
    <source>
        <dbReference type="SAM" id="Phobius"/>
    </source>
</evidence>
<accession>A0A8J2NB51</accession>
<dbReference type="GO" id="GO:0016020">
    <property type="term" value="C:membrane"/>
    <property type="evidence" value="ECO:0007669"/>
    <property type="project" value="UniProtKB-SubCell"/>
</dbReference>
<gene>
    <name evidence="8" type="ORF">FEQUK3_LOCUS3162</name>
</gene>
<dbReference type="InterPro" id="IPR049326">
    <property type="entry name" value="Rhodopsin_dom_fungi"/>
</dbReference>
<dbReference type="AlphaFoldDB" id="A0A8J2NB51"/>
<keyword evidence="3 6" id="KW-1133">Transmembrane helix</keyword>
<evidence type="ECO:0000256" key="2">
    <source>
        <dbReference type="ARBA" id="ARBA00022692"/>
    </source>
</evidence>
<feature type="domain" description="Rhodopsin" evidence="7">
    <location>
        <begin position="102"/>
        <end position="319"/>
    </location>
</feature>
<feature type="transmembrane region" description="Helical" evidence="6">
    <location>
        <begin position="282"/>
        <end position="304"/>
    </location>
</feature>
<comment type="subcellular location">
    <subcellularLocation>
        <location evidence="1">Membrane</location>
        <topology evidence="1">Multi-pass membrane protein</topology>
    </subcellularLocation>
</comment>
<organism evidence="8 9">
    <name type="scientific">Fusarium equiseti</name>
    <name type="common">Fusarium scirpi</name>
    <dbReference type="NCBI Taxonomy" id="61235"/>
    <lineage>
        <taxon>Eukaryota</taxon>
        <taxon>Fungi</taxon>
        <taxon>Dikarya</taxon>
        <taxon>Ascomycota</taxon>
        <taxon>Pezizomycotina</taxon>
        <taxon>Sordariomycetes</taxon>
        <taxon>Hypocreomycetidae</taxon>
        <taxon>Hypocreales</taxon>
        <taxon>Nectriaceae</taxon>
        <taxon>Fusarium</taxon>
        <taxon>Fusarium incarnatum-equiseti species complex</taxon>
    </lineage>
</organism>
<reference evidence="8" key="1">
    <citation type="submission" date="2021-05" db="EMBL/GenBank/DDBJ databases">
        <authorList>
            <person name="Khan N."/>
        </authorList>
    </citation>
    <scope>NUCLEOTIDE SEQUENCE</scope>
</reference>
<evidence type="ECO:0000313" key="9">
    <source>
        <dbReference type="Proteomes" id="UP000693738"/>
    </source>
</evidence>
<dbReference type="EMBL" id="CAJSTJ010000119">
    <property type="protein sequence ID" value="CAG7557437.1"/>
    <property type="molecule type" value="Genomic_DNA"/>
</dbReference>
<feature type="transmembrane region" description="Helical" evidence="6">
    <location>
        <begin position="200"/>
        <end position="221"/>
    </location>
</feature>
<proteinExistence type="inferred from homology"/>
<feature type="transmembrane region" description="Helical" evidence="6">
    <location>
        <begin position="83"/>
        <end position="100"/>
    </location>
</feature>
<name>A0A8J2NB51_FUSEQ</name>
<comment type="similarity">
    <text evidence="5">Belongs to the SAT4 family.</text>
</comment>
<keyword evidence="4 6" id="KW-0472">Membrane</keyword>
<evidence type="ECO:0000256" key="3">
    <source>
        <dbReference type="ARBA" id="ARBA00022989"/>
    </source>
</evidence>
<feature type="non-terminal residue" evidence="8">
    <location>
        <position position="1"/>
    </location>
</feature>
<evidence type="ECO:0000256" key="1">
    <source>
        <dbReference type="ARBA" id="ARBA00004141"/>
    </source>
</evidence>
<feature type="transmembrane region" description="Helical" evidence="6">
    <location>
        <begin position="120"/>
        <end position="144"/>
    </location>
</feature>
<evidence type="ECO:0000256" key="5">
    <source>
        <dbReference type="ARBA" id="ARBA00038359"/>
    </source>
</evidence>
<keyword evidence="2 6" id="KW-0812">Transmembrane</keyword>